<comment type="similarity">
    <text evidence="3">Belongs to the CSN3 family.</text>
</comment>
<dbReference type="InterPro" id="IPR055089">
    <property type="entry name" value="COP9_N"/>
</dbReference>
<keyword evidence="6" id="KW-0736">Signalosome</keyword>
<reference evidence="10" key="1">
    <citation type="submission" date="2023-01" db="EMBL/GenBank/DDBJ databases">
        <title>Exophiala dermititidis isolated from Cystic Fibrosis Patient.</title>
        <authorList>
            <person name="Kurbessoian T."/>
            <person name="Crocker A."/>
            <person name="Murante D."/>
            <person name="Hogan D.A."/>
            <person name="Stajich J.E."/>
        </authorList>
    </citation>
    <scope>NUCLEOTIDE SEQUENCE</scope>
    <source>
        <strain evidence="10">Ex8</strain>
    </source>
</reference>
<evidence type="ECO:0000313" key="10">
    <source>
        <dbReference type="EMBL" id="KAJ8989134.1"/>
    </source>
</evidence>
<dbReference type="EMBL" id="JAJGCB010000015">
    <property type="protein sequence ID" value="KAJ8989134.1"/>
    <property type="molecule type" value="Genomic_DNA"/>
</dbReference>
<dbReference type="PANTHER" id="PTHR10758">
    <property type="entry name" value="26S PROTEASOME NON-ATPASE REGULATORY SUBUNIT 3/COP9 SIGNALOSOME COMPLEX SUBUNIT 3"/>
    <property type="match status" value="1"/>
</dbReference>
<dbReference type="InterPro" id="IPR000717">
    <property type="entry name" value="PCI_dom"/>
</dbReference>
<comment type="caution">
    <text evidence="10">The sequence shown here is derived from an EMBL/GenBank/DDBJ whole genome shotgun (WGS) entry which is preliminary data.</text>
</comment>
<feature type="region of interest" description="Disordered" evidence="8">
    <location>
        <begin position="475"/>
        <end position="510"/>
    </location>
</feature>
<organism evidence="10 11">
    <name type="scientific">Exophiala dermatitidis</name>
    <name type="common">Black yeast-like fungus</name>
    <name type="synonym">Wangiella dermatitidis</name>
    <dbReference type="NCBI Taxonomy" id="5970"/>
    <lineage>
        <taxon>Eukaryota</taxon>
        <taxon>Fungi</taxon>
        <taxon>Dikarya</taxon>
        <taxon>Ascomycota</taxon>
        <taxon>Pezizomycotina</taxon>
        <taxon>Eurotiomycetes</taxon>
        <taxon>Chaetothyriomycetidae</taxon>
        <taxon>Chaetothyriales</taxon>
        <taxon>Herpotrichiellaceae</taxon>
        <taxon>Exophiala</taxon>
    </lineage>
</organism>
<feature type="compositionally biased region" description="Acidic residues" evidence="8">
    <location>
        <begin position="500"/>
        <end position="510"/>
    </location>
</feature>
<evidence type="ECO:0000313" key="11">
    <source>
        <dbReference type="Proteomes" id="UP001161757"/>
    </source>
</evidence>
<evidence type="ECO:0000256" key="3">
    <source>
        <dbReference type="ARBA" id="ARBA00007084"/>
    </source>
</evidence>
<keyword evidence="5" id="KW-0963">Cytoplasm</keyword>
<protein>
    <recommendedName>
        <fullName evidence="4">COP9 signalosome complex subunit 3</fullName>
    </recommendedName>
</protein>
<dbReference type="InterPro" id="IPR050756">
    <property type="entry name" value="CSN3"/>
</dbReference>
<evidence type="ECO:0000256" key="5">
    <source>
        <dbReference type="ARBA" id="ARBA00022490"/>
    </source>
</evidence>
<feature type="domain" description="PCI" evidence="9">
    <location>
        <begin position="244"/>
        <end position="413"/>
    </location>
</feature>
<feature type="compositionally biased region" description="Gly residues" evidence="8">
    <location>
        <begin position="483"/>
        <end position="495"/>
    </location>
</feature>
<name>A0AAN6EQ10_EXODE</name>
<dbReference type="AlphaFoldDB" id="A0AAN6EQ10"/>
<dbReference type="GO" id="GO:0008180">
    <property type="term" value="C:COP9 signalosome"/>
    <property type="evidence" value="ECO:0007669"/>
    <property type="project" value="UniProtKB-KW"/>
</dbReference>
<evidence type="ECO:0000256" key="6">
    <source>
        <dbReference type="ARBA" id="ARBA00022790"/>
    </source>
</evidence>
<comment type="subcellular location">
    <subcellularLocation>
        <location evidence="2">Cytoplasm</location>
    </subcellularLocation>
    <subcellularLocation>
        <location evidence="1">Nucleus</location>
    </subcellularLocation>
</comment>
<proteinExistence type="inferred from homology"/>
<dbReference type="Pfam" id="PF22788">
    <property type="entry name" value="COP9_hel_rpt"/>
    <property type="match status" value="1"/>
</dbReference>
<evidence type="ECO:0000259" key="9">
    <source>
        <dbReference type="PROSITE" id="PS50250"/>
    </source>
</evidence>
<evidence type="ECO:0000256" key="8">
    <source>
        <dbReference type="SAM" id="MobiDB-lite"/>
    </source>
</evidence>
<keyword evidence="7" id="KW-0539">Nucleus</keyword>
<dbReference type="Proteomes" id="UP001161757">
    <property type="component" value="Unassembled WGS sequence"/>
</dbReference>
<sequence length="510" mass="56822">MDRVVEESAALDSTLLSQDPEQYDKLAAGLSSKLKRITLDDLSLTPDILNNISPATHTIVYLHALLVTLETSPAGGKIPARQLPPTALPNGPLWQHIVQALLEFDPVQVRYCGGLLTRLVDYVSWGAEQTSNYVPAIQLLHHVILRLDSTSSTLTSTHRSFIRLCLLAQAYSEAIDILDRPIYHVPTAAPVDQRTYKYLCVDGAPTWTYLNQTTGLTYPITNRMYLEYYLLGGMCYLAMRRYKEAQFFFETVVSAPVFQNVASAIMVEAYKKWILVGLLLNGSAPSMPKTASPTAIKHVRAVSKPYQCVADAFKSGNAQKLRAEIEVGTNIWQDEGNYGLMIEVYQAFRKFSVSRLGRIFGALPIAEVAKRTSPDPTNVDETRAYLQDLVEKGDIQATILQSKAGVQILRFLSSSRTSSSTITRTQTEAEVEKDLKDHTEHLQSLLGYVQDTEHRMEVSREYIDYLKKLKKIRDDDKKNANGNGNGGGTLKGVGRGAANDDIDEDMMEEY</sequence>
<dbReference type="PANTHER" id="PTHR10758:SF1">
    <property type="entry name" value="COP9 SIGNALOSOME COMPLEX SUBUNIT 3"/>
    <property type="match status" value="1"/>
</dbReference>
<gene>
    <name evidence="10" type="ORF">HRR80_006861</name>
</gene>
<dbReference type="GO" id="GO:0006511">
    <property type="term" value="P:ubiquitin-dependent protein catabolic process"/>
    <property type="evidence" value="ECO:0007669"/>
    <property type="project" value="TreeGrafter"/>
</dbReference>
<dbReference type="PROSITE" id="PS50250">
    <property type="entry name" value="PCI"/>
    <property type="match status" value="1"/>
</dbReference>
<accession>A0AAN6EQ10</accession>
<evidence type="ECO:0000256" key="2">
    <source>
        <dbReference type="ARBA" id="ARBA00004496"/>
    </source>
</evidence>
<evidence type="ECO:0000256" key="1">
    <source>
        <dbReference type="ARBA" id="ARBA00004123"/>
    </source>
</evidence>
<dbReference type="GO" id="GO:0005737">
    <property type="term" value="C:cytoplasm"/>
    <property type="evidence" value="ECO:0007669"/>
    <property type="project" value="UniProtKB-SubCell"/>
</dbReference>
<evidence type="ECO:0000256" key="7">
    <source>
        <dbReference type="ARBA" id="ARBA00023242"/>
    </source>
</evidence>
<evidence type="ECO:0000256" key="4">
    <source>
        <dbReference type="ARBA" id="ARBA00014878"/>
    </source>
</evidence>